<gene>
    <name evidence="7" type="ORF">FHR36_000858</name>
</gene>
<evidence type="ECO:0000256" key="2">
    <source>
        <dbReference type="ARBA" id="ARBA00005582"/>
    </source>
</evidence>
<reference evidence="7 8" key="1">
    <citation type="submission" date="2022-06" db="EMBL/GenBank/DDBJ databases">
        <title>Sequencing the genomes of 1000 actinobacteria strains.</title>
        <authorList>
            <person name="Klenk H.-P."/>
        </authorList>
    </citation>
    <scope>NUCLEOTIDE SEQUENCE [LARGE SCALE GENOMIC DNA]</scope>
    <source>
        <strain evidence="7 8">DSM 41656</strain>
    </source>
</reference>
<evidence type="ECO:0000256" key="4">
    <source>
        <dbReference type="ARBA" id="ARBA00022842"/>
    </source>
</evidence>
<protein>
    <submittedName>
        <fullName evidence="7">ADP-ribose pyrophosphatase YjhB (NUDIX family)</fullName>
    </submittedName>
</protein>
<keyword evidence="4" id="KW-0460">Magnesium</keyword>
<dbReference type="Pfam" id="PF00293">
    <property type="entry name" value="NUDIX"/>
    <property type="match status" value="1"/>
</dbReference>
<sequence length="157" mass="17267">MTVERRRAVRILLLDERDRLLLLHGLDPAVPGVSWWITPGGGLEPGEGVQEAARRELAEETGLTGVELGPLVAYGTTSFSFRGQDFEQEQWFHLARTGRTEVELAKDGVDEHALLTGARWWTVDELRTTADTVYPAGLAGLIERLLSEGPPVPPVTL</sequence>
<dbReference type="InterPro" id="IPR020476">
    <property type="entry name" value="Nudix_hydrolase"/>
</dbReference>
<keyword evidence="3 5" id="KW-0378">Hydrolase</keyword>
<accession>A0ABT1IT34</accession>
<organism evidence="7 8">
    <name type="scientific">Kitasatospora paracochleata</name>
    <dbReference type="NCBI Taxonomy" id="58354"/>
    <lineage>
        <taxon>Bacteria</taxon>
        <taxon>Bacillati</taxon>
        <taxon>Actinomycetota</taxon>
        <taxon>Actinomycetes</taxon>
        <taxon>Kitasatosporales</taxon>
        <taxon>Streptomycetaceae</taxon>
        <taxon>Kitasatospora</taxon>
    </lineage>
</organism>
<dbReference type="Gene3D" id="3.90.79.10">
    <property type="entry name" value="Nucleoside Triphosphate Pyrophosphohydrolase"/>
    <property type="match status" value="1"/>
</dbReference>
<dbReference type="PROSITE" id="PS00893">
    <property type="entry name" value="NUDIX_BOX"/>
    <property type="match status" value="1"/>
</dbReference>
<name>A0ABT1IT34_9ACTN</name>
<evidence type="ECO:0000259" key="6">
    <source>
        <dbReference type="PROSITE" id="PS51462"/>
    </source>
</evidence>
<dbReference type="InterPro" id="IPR020084">
    <property type="entry name" value="NUDIX_hydrolase_CS"/>
</dbReference>
<dbReference type="PANTHER" id="PTHR43046:SF12">
    <property type="entry name" value="GDP-MANNOSE MANNOSYL HYDROLASE"/>
    <property type="match status" value="1"/>
</dbReference>
<dbReference type="PANTHER" id="PTHR43046">
    <property type="entry name" value="GDP-MANNOSE MANNOSYL HYDROLASE"/>
    <property type="match status" value="1"/>
</dbReference>
<proteinExistence type="inferred from homology"/>
<comment type="similarity">
    <text evidence="2 5">Belongs to the Nudix hydrolase family.</text>
</comment>
<dbReference type="InterPro" id="IPR000086">
    <property type="entry name" value="NUDIX_hydrolase_dom"/>
</dbReference>
<feature type="domain" description="Nudix hydrolase" evidence="6">
    <location>
        <begin position="4"/>
        <end position="145"/>
    </location>
</feature>
<evidence type="ECO:0000256" key="1">
    <source>
        <dbReference type="ARBA" id="ARBA00001946"/>
    </source>
</evidence>
<comment type="cofactor">
    <cofactor evidence="1">
        <name>Mg(2+)</name>
        <dbReference type="ChEBI" id="CHEBI:18420"/>
    </cofactor>
</comment>
<evidence type="ECO:0000256" key="5">
    <source>
        <dbReference type="RuleBase" id="RU003476"/>
    </source>
</evidence>
<dbReference type="RefSeq" id="WP_253793882.1">
    <property type="nucleotide sequence ID" value="NZ_BAAAUB010000058.1"/>
</dbReference>
<dbReference type="PRINTS" id="PR00502">
    <property type="entry name" value="NUDIXFAMILY"/>
</dbReference>
<dbReference type="PROSITE" id="PS51462">
    <property type="entry name" value="NUDIX"/>
    <property type="match status" value="1"/>
</dbReference>
<comment type="caution">
    <text evidence="7">The sequence shown here is derived from an EMBL/GenBank/DDBJ whole genome shotgun (WGS) entry which is preliminary data.</text>
</comment>
<dbReference type="SUPFAM" id="SSF55811">
    <property type="entry name" value="Nudix"/>
    <property type="match status" value="1"/>
</dbReference>
<dbReference type="InterPro" id="IPR015797">
    <property type="entry name" value="NUDIX_hydrolase-like_dom_sf"/>
</dbReference>
<evidence type="ECO:0000313" key="7">
    <source>
        <dbReference type="EMBL" id="MCP2307766.1"/>
    </source>
</evidence>
<keyword evidence="8" id="KW-1185">Reference proteome</keyword>
<evidence type="ECO:0000313" key="8">
    <source>
        <dbReference type="Proteomes" id="UP001206483"/>
    </source>
</evidence>
<evidence type="ECO:0000256" key="3">
    <source>
        <dbReference type="ARBA" id="ARBA00022801"/>
    </source>
</evidence>
<dbReference type="Proteomes" id="UP001206483">
    <property type="component" value="Unassembled WGS sequence"/>
</dbReference>
<dbReference type="EMBL" id="JAMZDX010000001">
    <property type="protein sequence ID" value="MCP2307766.1"/>
    <property type="molecule type" value="Genomic_DNA"/>
</dbReference>